<dbReference type="Gene3D" id="1.20.140.150">
    <property type="match status" value="1"/>
</dbReference>
<dbReference type="PANTHER" id="PTHR10671:SF108">
    <property type="entry name" value="CLAUDIN FAMILY PROTEIN-RELATED"/>
    <property type="match status" value="1"/>
</dbReference>
<gene>
    <name evidence="6" type="ORF">PoB_003488000</name>
</gene>
<evidence type="ECO:0000256" key="4">
    <source>
        <dbReference type="ARBA" id="ARBA00023136"/>
    </source>
</evidence>
<evidence type="ECO:0000256" key="3">
    <source>
        <dbReference type="ARBA" id="ARBA00022989"/>
    </source>
</evidence>
<dbReference type="AlphaFoldDB" id="A0AAV4ALY8"/>
<evidence type="ECO:0000256" key="5">
    <source>
        <dbReference type="SAM" id="Phobius"/>
    </source>
</evidence>
<feature type="transmembrane region" description="Helical" evidence="5">
    <location>
        <begin position="163"/>
        <end position="182"/>
    </location>
</feature>
<keyword evidence="3 5" id="KW-1133">Transmembrane helix</keyword>
<evidence type="ECO:0000256" key="1">
    <source>
        <dbReference type="ARBA" id="ARBA00004141"/>
    </source>
</evidence>
<reference evidence="6 7" key="1">
    <citation type="journal article" date="2021" name="Elife">
        <title>Chloroplast acquisition without the gene transfer in kleptoplastic sea slugs, Plakobranchus ocellatus.</title>
        <authorList>
            <person name="Maeda T."/>
            <person name="Takahashi S."/>
            <person name="Yoshida T."/>
            <person name="Shimamura S."/>
            <person name="Takaki Y."/>
            <person name="Nagai Y."/>
            <person name="Toyoda A."/>
            <person name="Suzuki Y."/>
            <person name="Arimoto A."/>
            <person name="Ishii H."/>
            <person name="Satoh N."/>
            <person name="Nishiyama T."/>
            <person name="Hasebe M."/>
            <person name="Maruyama T."/>
            <person name="Minagawa J."/>
            <person name="Obokata J."/>
            <person name="Shigenobu S."/>
        </authorList>
    </citation>
    <scope>NUCLEOTIDE SEQUENCE [LARGE SCALE GENOMIC DNA]</scope>
</reference>
<dbReference type="InterPro" id="IPR050579">
    <property type="entry name" value="PMP-22/EMP/MP20-like"/>
</dbReference>
<name>A0AAV4ALY8_9GAST</name>
<keyword evidence="7" id="KW-1185">Reference proteome</keyword>
<dbReference type="GO" id="GO:0005886">
    <property type="term" value="C:plasma membrane"/>
    <property type="evidence" value="ECO:0007669"/>
    <property type="project" value="TreeGrafter"/>
</dbReference>
<feature type="transmembrane region" description="Helical" evidence="5">
    <location>
        <begin position="119"/>
        <end position="143"/>
    </location>
</feature>
<evidence type="ECO:0000313" key="7">
    <source>
        <dbReference type="Proteomes" id="UP000735302"/>
    </source>
</evidence>
<protein>
    <submittedName>
        <fullName evidence="6">Chitinase-3-like protein 1</fullName>
    </submittedName>
</protein>
<proteinExistence type="predicted"/>
<feature type="transmembrane region" description="Helical" evidence="5">
    <location>
        <begin position="12"/>
        <end position="42"/>
    </location>
</feature>
<dbReference type="PANTHER" id="PTHR10671">
    <property type="entry name" value="EPITHELIAL MEMBRANE PROTEIN-RELATED"/>
    <property type="match status" value="1"/>
</dbReference>
<evidence type="ECO:0000256" key="2">
    <source>
        <dbReference type="ARBA" id="ARBA00022692"/>
    </source>
</evidence>
<accession>A0AAV4ALY8</accession>
<keyword evidence="2 5" id="KW-0812">Transmembrane</keyword>
<sequence>MGRTSIRDKCPSLRFLFLASGLGWIYVATVFVIVGLCTNHWIEIRRRNLYNEDVLVHFGLHRVCWKTSSQCNNPGSSYDRQNSVPAVIGLVVAGGFFGIAASIVTLVNLFFDRLGRTKLILSGAGAGLAVLSCILLMVGVIYFSTEVDPHVEYVPVGHKKYEGYSFGLVAAAVGMMFIGGVLNGCSGFQVADPVFN</sequence>
<dbReference type="EMBL" id="BLXT01003952">
    <property type="protein sequence ID" value="GFO08375.1"/>
    <property type="molecule type" value="Genomic_DNA"/>
</dbReference>
<feature type="transmembrane region" description="Helical" evidence="5">
    <location>
        <begin position="86"/>
        <end position="107"/>
    </location>
</feature>
<dbReference type="Pfam" id="PF00822">
    <property type="entry name" value="PMP22_Claudin"/>
    <property type="match status" value="1"/>
</dbReference>
<evidence type="ECO:0000313" key="6">
    <source>
        <dbReference type="EMBL" id="GFO08375.1"/>
    </source>
</evidence>
<comment type="subcellular location">
    <subcellularLocation>
        <location evidence="1">Membrane</location>
        <topology evidence="1">Multi-pass membrane protein</topology>
    </subcellularLocation>
</comment>
<keyword evidence="4 5" id="KW-0472">Membrane</keyword>
<dbReference type="InterPro" id="IPR004031">
    <property type="entry name" value="PMP22/EMP/MP20/Claudin"/>
</dbReference>
<comment type="caution">
    <text evidence="6">The sequence shown here is derived from an EMBL/GenBank/DDBJ whole genome shotgun (WGS) entry which is preliminary data.</text>
</comment>
<dbReference type="Proteomes" id="UP000735302">
    <property type="component" value="Unassembled WGS sequence"/>
</dbReference>
<organism evidence="6 7">
    <name type="scientific">Plakobranchus ocellatus</name>
    <dbReference type="NCBI Taxonomy" id="259542"/>
    <lineage>
        <taxon>Eukaryota</taxon>
        <taxon>Metazoa</taxon>
        <taxon>Spiralia</taxon>
        <taxon>Lophotrochozoa</taxon>
        <taxon>Mollusca</taxon>
        <taxon>Gastropoda</taxon>
        <taxon>Heterobranchia</taxon>
        <taxon>Euthyneura</taxon>
        <taxon>Panpulmonata</taxon>
        <taxon>Sacoglossa</taxon>
        <taxon>Placobranchoidea</taxon>
        <taxon>Plakobranchidae</taxon>
        <taxon>Plakobranchus</taxon>
    </lineage>
</organism>